<evidence type="ECO:0000256" key="1">
    <source>
        <dbReference type="ARBA" id="ARBA00004141"/>
    </source>
</evidence>
<dbReference type="AlphaFoldDB" id="A0AAE0GT90"/>
<dbReference type="EMBL" id="LGRX02002614">
    <property type="protein sequence ID" value="KAK3283867.1"/>
    <property type="molecule type" value="Genomic_DNA"/>
</dbReference>
<comment type="caution">
    <text evidence="6">The sequence shown here is derived from an EMBL/GenBank/DDBJ whole genome shotgun (WGS) entry which is preliminary data.</text>
</comment>
<proteinExistence type="predicted"/>
<gene>
    <name evidence="6" type="ORF">CYMTET_8453</name>
</gene>
<evidence type="ECO:0000256" key="2">
    <source>
        <dbReference type="ARBA" id="ARBA00022692"/>
    </source>
</evidence>
<evidence type="ECO:0000256" key="4">
    <source>
        <dbReference type="ARBA" id="ARBA00023136"/>
    </source>
</evidence>
<protein>
    <recommendedName>
        <fullName evidence="8">Sugar phosphate transporter domain-containing protein</fullName>
    </recommendedName>
</protein>
<sequence>MIPHIAIASRSFISRRLSLLNCCTAPLHFQKFFAEFTALFCPKIKVIFIVQEHRVTKFGALLLRLRLLPKPHTCRLAKQGQVPVVLLLEYFLLKRNVSTQRLVLLFFLICSVIYATIADVHFNFAGSVAAVLNLFLAALEMVCLSMAQQQGEKLGSMAVMHMTLPWAIGLTGCLIPVMEASQVVEVFSQEFTVPLAGMLFVSCLCAFFVNWSTALVTGKASALTYVLLGQFKTIMILVMGIIFFDGMPTFKTICGGGVALCFLTAYSIVTMQEQAAQQAAATPKEEPQGGSKKEDAV</sequence>
<feature type="transmembrane region" description="Helical" evidence="5">
    <location>
        <begin position="191"/>
        <end position="211"/>
    </location>
</feature>
<evidence type="ECO:0000256" key="3">
    <source>
        <dbReference type="ARBA" id="ARBA00022989"/>
    </source>
</evidence>
<accession>A0AAE0GT90</accession>
<dbReference type="PANTHER" id="PTHR11132">
    <property type="entry name" value="SOLUTE CARRIER FAMILY 35"/>
    <property type="match status" value="1"/>
</dbReference>
<evidence type="ECO:0000313" key="7">
    <source>
        <dbReference type="Proteomes" id="UP001190700"/>
    </source>
</evidence>
<dbReference type="InterPro" id="IPR050186">
    <property type="entry name" value="TPT_transporter"/>
</dbReference>
<evidence type="ECO:0000313" key="6">
    <source>
        <dbReference type="EMBL" id="KAK3283867.1"/>
    </source>
</evidence>
<name>A0AAE0GT90_9CHLO</name>
<dbReference type="GO" id="GO:0016020">
    <property type="term" value="C:membrane"/>
    <property type="evidence" value="ECO:0007669"/>
    <property type="project" value="UniProtKB-SubCell"/>
</dbReference>
<feature type="transmembrane region" description="Helical" evidence="5">
    <location>
        <begin position="124"/>
        <end position="147"/>
    </location>
</feature>
<keyword evidence="7" id="KW-1185">Reference proteome</keyword>
<keyword evidence="4 5" id="KW-0472">Membrane</keyword>
<feature type="transmembrane region" description="Helical" evidence="5">
    <location>
        <begin position="223"/>
        <end position="244"/>
    </location>
</feature>
<keyword evidence="2 5" id="KW-0812">Transmembrane</keyword>
<feature type="transmembrane region" description="Helical" evidence="5">
    <location>
        <begin position="102"/>
        <end position="118"/>
    </location>
</feature>
<organism evidence="6 7">
    <name type="scientific">Cymbomonas tetramitiformis</name>
    <dbReference type="NCBI Taxonomy" id="36881"/>
    <lineage>
        <taxon>Eukaryota</taxon>
        <taxon>Viridiplantae</taxon>
        <taxon>Chlorophyta</taxon>
        <taxon>Pyramimonadophyceae</taxon>
        <taxon>Pyramimonadales</taxon>
        <taxon>Pyramimonadaceae</taxon>
        <taxon>Cymbomonas</taxon>
    </lineage>
</organism>
<comment type="subcellular location">
    <subcellularLocation>
        <location evidence="1">Membrane</location>
        <topology evidence="1">Multi-pass membrane protein</topology>
    </subcellularLocation>
</comment>
<feature type="transmembrane region" description="Helical" evidence="5">
    <location>
        <begin position="250"/>
        <end position="269"/>
    </location>
</feature>
<dbReference type="Proteomes" id="UP001190700">
    <property type="component" value="Unassembled WGS sequence"/>
</dbReference>
<reference evidence="6 7" key="1">
    <citation type="journal article" date="2015" name="Genome Biol. Evol.">
        <title>Comparative Genomics of a Bacterivorous Green Alga Reveals Evolutionary Causalities and Consequences of Phago-Mixotrophic Mode of Nutrition.</title>
        <authorList>
            <person name="Burns J.A."/>
            <person name="Paasch A."/>
            <person name="Narechania A."/>
            <person name="Kim E."/>
        </authorList>
    </citation>
    <scope>NUCLEOTIDE SEQUENCE [LARGE SCALE GENOMIC DNA]</scope>
    <source>
        <strain evidence="6 7">PLY_AMNH</strain>
    </source>
</reference>
<evidence type="ECO:0000256" key="5">
    <source>
        <dbReference type="SAM" id="Phobius"/>
    </source>
</evidence>
<keyword evidence="3 5" id="KW-1133">Transmembrane helix</keyword>
<evidence type="ECO:0008006" key="8">
    <source>
        <dbReference type="Google" id="ProtNLM"/>
    </source>
</evidence>
<feature type="transmembrane region" description="Helical" evidence="5">
    <location>
        <begin position="159"/>
        <end position="179"/>
    </location>
</feature>